<accession>L7FMF6</accession>
<evidence type="ECO:0000256" key="1">
    <source>
        <dbReference type="SAM" id="MobiDB-lite"/>
    </source>
</evidence>
<protein>
    <submittedName>
        <fullName evidence="2">Uncharacterized protein</fullName>
    </submittedName>
</protein>
<dbReference type="EMBL" id="KB206702">
    <property type="protein sequence ID" value="ELP88742.1"/>
    <property type="molecule type" value="Genomic_DNA"/>
</dbReference>
<organism evidence="2 3">
    <name type="scientific">Entamoeba invadens IP1</name>
    <dbReference type="NCBI Taxonomy" id="370355"/>
    <lineage>
        <taxon>Eukaryota</taxon>
        <taxon>Amoebozoa</taxon>
        <taxon>Evosea</taxon>
        <taxon>Archamoebae</taxon>
        <taxon>Mastigamoebida</taxon>
        <taxon>Entamoebidae</taxon>
        <taxon>Entamoeba</taxon>
    </lineage>
</organism>
<dbReference type="KEGG" id="eiv:EIN_104750"/>
<gene>
    <name evidence="2" type="ORF">EIN_104750</name>
</gene>
<reference evidence="2 3" key="1">
    <citation type="submission" date="2012-10" db="EMBL/GenBank/DDBJ databases">
        <authorList>
            <person name="Zafar N."/>
            <person name="Inman J."/>
            <person name="Hall N."/>
            <person name="Lorenzi H."/>
            <person name="Caler E."/>
        </authorList>
    </citation>
    <scope>NUCLEOTIDE SEQUENCE [LARGE SCALE GENOMIC DNA]</scope>
    <source>
        <strain evidence="2 3">IP1</strain>
    </source>
</reference>
<evidence type="ECO:0000313" key="3">
    <source>
        <dbReference type="Proteomes" id="UP000014680"/>
    </source>
</evidence>
<dbReference type="GeneID" id="14887718"/>
<dbReference type="VEuPathDB" id="AmoebaDB:EIN_104750"/>
<sequence>MENENEFGEYKEHFDEFINSLTAQKADSQKELEKERAMKQKPDKETQKLRVKVTDSEAKLADAGATGASIAKLKAKQKRKKHKTQLLKLRNKLNSMPERLKRLRESLQNSNRKSLHSTLILVRHKPI</sequence>
<dbReference type="AlphaFoldDB" id="L7FMF6"/>
<keyword evidence="3" id="KW-1185">Reference proteome</keyword>
<name>L7FMF6_ENTIV</name>
<evidence type="ECO:0000313" key="2">
    <source>
        <dbReference type="EMBL" id="ELP88742.1"/>
    </source>
</evidence>
<proteinExistence type="predicted"/>
<dbReference type="Proteomes" id="UP000014680">
    <property type="component" value="Unassembled WGS sequence"/>
</dbReference>
<feature type="compositionally biased region" description="Basic and acidic residues" evidence="1">
    <location>
        <begin position="27"/>
        <end position="52"/>
    </location>
</feature>
<dbReference type="RefSeq" id="XP_004255513.1">
    <property type="nucleotide sequence ID" value="XM_004255465.1"/>
</dbReference>
<feature type="region of interest" description="Disordered" evidence="1">
    <location>
        <begin position="25"/>
        <end position="52"/>
    </location>
</feature>